<organism evidence="2 3">
    <name type="scientific">Nitratireductor aquimarinus</name>
    <dbReference type="NCBI Taxonomy" id="889300"/>
    <lineage>
        <taxon>Bacteria</taxon>
        <taxon>Pseudomonadati</taxon>
        <taxon>Pseudomonadota</taxon>
        <taxon>Alphaproteobacteria</taxon>
        <taxon>Hyphomicrobiales</taxon>
        <taxon>Phyllobacteriaceae</taxon>
        <taxon>Nitratireductor</taxon>
    </lineage>
</organism>
<keyword evidence="1" id="KW-1133">Transmembrane helix</keyword>
<feature type="transmembrane region" description="Helical" evidence="1">
    <location>
        <begin position="42"/>
        <end position="60"/>
    </location>
</feature>
<dbReference type="RefSeq" id="WP_317561489.1">
    <property type="nucleotide sequence ID" value="NZ_JAWLIP010000005.1"/>
</dbReference>
<gene>
    <name evidence="2" type="ORF">R2G56_12570</name>
</gene>
<comment type="caution">
    <text evidence="2">The sequence shown here is derived from an EMBL/GenBank/DDBJ whole genome shotgun (WGS) entry which is preliminary data.</text>
</comment>
<accession>A0ABU4ALM7</accession>
<keyword evidence="1" id="KW-0472">Membrane</keyword>
<evidence type="ECO:0000313" key="3">
    <source>
        <dbReference type="Proteomes" id="UP001185659"/>
    </source>
</evidence>
<keyword evidence="3" id="KW-1185">Reference proteome</keyword>
<dbReference type="Proteomes" id="UP001185659">
    <property type="component" value="Unassembled WGS sequence"/>
</dbReference>
<keyword evidence="1" id="KW-0812">Transmembrane</keyword>
<proteinExistence type="predicted"/>
<evidence type="ECO:0000256" key="1">
    <source>
        <dbReference type="SAM" id="Phobius"/>
    </source>
</evidence>
<evidence type="ECO:0000313" key="2">
    <source>
        <dbReference type="EMBL" id="MDV6227124.1"/>
    </source>
</evidence>
<feature type="transmembrane region" description="Helical" evidence="1">
    <location>
        <begin position="9"/>
        <end position="30"/>
    </location>
</feature>
<dbReference type="EMBL" id="JAWLIP010000005">
    <property type="protein sequence ID" value="MDV6227124.1"/>
    <property type="molecule type" value="Genomic_DNA"/>
</dbReference>
<feature type="transmembrane region" description="Helical" evidence="1">
    <location>
        <begin position="72"/>
        <end position="91"/>
    </location>
</feature>
<feature type="transmembrane region" description="Helical" evidence="1">
    <location>
        <begin position="97"/>
        <end position="118"/>
    </location>
</feature>
<protein>
    <submittedName>
        <fullName evidence="2">Uncharacterized protein</fullName>
    </submittedName>
</protein>
<sequence length="123" mass="13460">MSERFLRNTLFFTFFYNLMGFATFMFPARFGGMAALPTDVPFLYSGFIATNILLFAFVGLWQARATTLHTPVLVIFGVSKIVFFGLMTAAWSLGEVAFAGVAMSAVDLAMGVIFLLGAKRFAA</sequence>
<reference evidence="2 3" key="1">
    <citation type="submission" date="2023-10" db="EMBL/GenBank/DDBJ databases">
        <authorList>
            <person name="Venkata Ramana C."/>
            <person name="Sasikala C."/>
            <person name="Dhurka M."/>
        </authorList>
    </citation>
    <scope>NUCLEOTIDE SEQUENCE [LARGE SCALE GENOMIC DNA]</scope>
    <source>
        <strain evidence="2 3">KCTC 32151</strain>
    </source>
</reference>
<name>A0ABU4ALM7_9HYPH</name>